<proteinExistence type="predicted"/>
<organism evidence="2 3">
    <name type="scientific">Boletus edulis BED1</name>
    <dbReference type="NCBI Taxonomy" id="1328754"/>
    <lineage>
        <taxon>Eukaryota</taxon>
        <taxon>Fungi</taxon>
        <taxon>Dikarya</taxon>
        <taxon>Basidiomycota</taxon>
        <taxon>Agaricomycotina</taxon>
        <taxon>Agaricomycetes</taxon>
        <taxon>Agaricomycetidae</taxon>
        <taxon>Boletales</taxon>
        <taxon>Boletineae</taxon>
        <taxon>Boletaceae</taxon>
        <taxon>Boletoideae</taxon>
        <taxon>Boletus</taxon>
    </lineage>
</organism>
<evidence type="ECO:0000313" key="3">
    <source>
        <dbReference type="Proteomes" id="UP001194468"/>
    </source>
</evidence>
<gene>
    <name evidence="2" type="ORF">L210DRAFT_2310542</name>
</gene>
<protein>
    <submittedName>
        <fullName evidence="2">Uncharacterized protein</fullName>
    </submittedName>
</protein>
<feature type="compositionally biased region" description="Polar residues" evidence="1">
    <location>
        <begin position="319"/>
        <end position="334"/>
    </location>
</feature>
<dbReference type="EMBL" id="WHUW01000017">
    <property type="protein sequence ID" value="KAF8438181.1"/>
    <property type="molecule type" value="Genomic_DNA"/>
</dbReference>
<evidence type="ECO:0000313" key="2">
    <source>
        <dbReference type="EMBL" id="KAF8438181.1"/>
    </source>
</evidence>
<sequence>MLLARNPVPLPMSPPMSHRRHPSAPPAVVVQPTKVPGILSISRPLRADSPRQQHPHGHPRHPHRSPKPKLAQPYNRTTQPIQDGPGKLAQEKQPSDVTSPVVERQSAHPPTPIPDKSPRGRQTKAPKDKGAARNSSIHGQSRRSNVRQPSPPIHSSQAEGPILSSAQSFSHRNSNPATNSFDPFVASSDSDSDNHSRPPFPSSSGITKLPPTLAVPPSGKYVRRRNHIAQPPATPSPAPRPVPVPRGKQPAHRNNLSRSAPNPRAFPRIEKRRASATDFPVCDDTTDVEDSSPPSTPTRESPAGSTWQRLSLDGPRTAPLSSFNSFSFVDSTPSRPRHHRTPSEGVFNMSFDEDMSTTSDASEELKKLFGFPPKRFGSVGASATRAGKDKAGFFASSVFQNSPSPDELPPPAF</sequence>
<feature type="compositionally biased region" description="Polar residues" evidence="1">
    <location>
        <begin position="146"/>
        <end position="181"/>
    </location>
</feature>
<feature type="compositionally biased region" description="Pro residues" evidence="1">
    <location>
        <begin position="232"/>
        <end position="244"/>
    </location>
</feature>
<reference evidence="2" key="1">
    <citation type="submission" date="2019-10" db="EMBL/GenBank/DDBJ databases">
        <authorList>
            <consortium name="DOE Joint Genome Institute"/>
            <person name="Kuo A."/>
            <person name="Miyauchi S."/>
            <person name="Kiss E."/>
            <person name="Drula E."/>
            <person name="Kohler A."/>
            <person name="Sanchez-Garcia M."/>
            <person name="Andreopoulos B."/>
            <person name="Barry K.W."/>
            <person name="Bonito G."/>
            <person name="Buee M."/>
            <person name="Carver A."/>
            <person name="Chen C."/>
            <person name="Cichocki N."/>
            <person name="Clum A."/>
            <person name="Culley D."/>
            <person name="Crous P.W."/>
            <person name="Fauchery L."/>
            <person name="Girlanda M."/>
            <person name="Hayes R."/>
            <person name="Keri Z."/>
            <person name="LaButti K."/>
            <person name="Lipzen A."/>
            <person name="Lombard V."/>
            <person name="Magnuson J."/>
            <person name="Maillard F."/>
            <person name="Morin E."/>
            <person name="Murat C."/>
            <person name="Nolan M."/>
            <person name="Ohm R."/>
            <person name="Pangilinan J."/>
            <person name="Pereira M."/>
            <person name="Perotto S."/>
            <person name="Peter M."/>
            <person name="Riley R."/>
            <person name="Sitrit Y."/>
            <person name="Stielow B."/>
            <person name="Szollosi G."/>
            <person name="Zifcakova L."/>
            <person name="Stursova M."/>
            <person name="Spatafora J.W."/>
            <person name="Tedersoo L."/>
            <person name="Vaario L.-M."/>
            <person name="Yamada A."/>
            <person name="Yan M."/>
            <person name="Wang P."/>
            <person name="Xu J."/>
            <person name="Bruns T."/>
            <person name="Baldrian P."/>
            <person name="Vilgalys R."/>
            <person name="Henrissat B."/>
            <person name="Grigoriev I.V."/>
            <person name="Hibbett D."/>
            <person name="Nagy L.G."/>
            <person name="Martin F.M."/>
        </authorList>
    </citation>
    <scope>NUCLEOTIDE SEQUENCE</scope>
    <source>
        <strain evidence="2">BED1</strain>
    </source>
</reference>
<dbReference type="Proteomes" id="UP001194468">
    <property type="component" value="Unassembled WGS sequence"/>
</dbReference>
<feature type="region of interest" description="Disordered" evidence="1">
    <location>
        <begin position="1"/>
        <end position="351"/>
    </location>
</feature>
<comment type="caution">
    <text evidence="2">The sequence shown here is derived from an EMBL/GenBank/DDBJ whole genome shotgun (WGS) entry which is preliminary data.</text>
</comment>
<reference evidence="2" key="2">
    <citation type="journal article" date="2020" name="Nat. Commun.">
        <title>Large-scale genome sequencing of mycorrhizal fungi provides insights into the early evolution of symbiotic traits.</title>
        <authorList>
            <person name="Miyauchi S."/>
            <person name="Kiss E."/>
            <person name="Kuo A."/>
            <person name="Drula E."/>
            <person name="Kohler A."/>
            <person name="Sanchez-Garcia M."/>
            <person name="Morin E."/>
            <person name="Andreopoulos B."/>
            <person name="Barry K.W."/>
            <person name="Bonito G."/>
            <person name="Buee M."/>
            <person name="Carver A."/>
            <person name="Chen C."/>
            <person name="Cichocki N."/>
            <person name="Clum A."/>
            <person name="Culley D."/>
            <person name="Crous P.W."/>
            <person name="Fauchery L."/>
            <person name="Girlanda M."/>
            <person name="Hayes R.D."/>
            <person name="Keri Z."/>
            <person name="LaButti K."/>
            <person name="Lipzen A."/>
            <person name="Lombard V."/>
            <person name="Magnuson J."/>
            <person name="Maillard F."/>
            <person name="Murat C."/>
            <person name="Nolan M."/>
            <person name="Ohm R.A."/>
            <person name="Pangilinan J."/>
            <person name="Pereira M.F."/>
            <person name="Perotto S."/>
            <person name="Peter M."/>
            <person name="Pfister S."/>
            <person name="Riley R."/>
            <person name="Sitrit Y."/>
            <person name="Stielow J.B."/>
            <person name="Szollosi G."/>
            <person name="Zifcakova L."/>
            <person name="Stursova M."/>
            <person name="Spatafora J.W."/>
            <person name="Tedersoo L."/>
            <person name="Vaario L.M."/>
            <person name="Yamada A."/>
            <person name="Yan M."/>
            <person name="Wang P."/>
            <person name="Xu J."/>
            <person name="Bruns T."/>
            <person name="Baldrian P."/>
            <person name="Vilgalys R."/>
            <person name="Dunand C."/>
            <person name="Henrissat B."/>
            <person name="Grigoriev I.V."/>
            <person name="Hibbett D."/>
            <person name="Nagy L.G."/>
            <person name="Martin F.M."/>
        </authorList>
    </citation>
    <scope>NUCLEOTIDE SEQUENCE</scope>
    <source>
        <strain evidence="2">BED1</strain>
    </source>
</reference>
<evidence type="ECO:0000256" key="1">
    <source>
        <dbReference type="SAM" id="MobiDB-lite"/>
    </source>
</evidence>
<dbReference type="AlphaFoldDB" id="A0AAD4GEC5"/>
<feature type="compositionally biased region" description="Basic residues" evidence="1">
    <location>
        <begin position="53"/>
        <end position="67"/>
    </location>
</feature>
<accession>A0AAD4GEC5</accession>
<keyword evidence="3" id="KW-1185">Reference proteome</keyword>
<name>A0AAD4GEC5_BOLED</name>
<feature type="compositionally biased region" description="Low complexity" evidence="1">
    <location>
        <begin position="291"/>
        <end position="302"/>
    </location>
</feature>